<keyword evidence="1" id="KW-0812">Transmembrane</keyword>
<organism evidence="2">
    <name type="scientific">viral metagenome</name>
    <dbReference type="NCBI Taxonomy" id="1070528"/>
    <lineage>
        <taxon>unclassified sequences</taxon>
        <taxon>metagenomes</taxon>
        <taxon>organismal metagenomes</taxon>
    </lineage>
</organism>
<evidence type="ECO:0000256" key="1">
    <source>
        <dbReference type="SAM" id="Phobius"/>
    </source>
</evidence>
<sequence>MPKTMESKLLKGANNLFSYVNKQILALNQSKYFAGIMIIILNIASKFVNIKVSKTMESYLKFSFSRDILVFAITWMGTRDIYIALGMTIIFTIVVDFIMNEESTFCILPESFTDYHVSKLESIAPTQDEIAKAKIVLENAEKFKKESDSLEPQEHETFDHKINNIYNK</sequence>
<keyword evidence="1" id="KW-0472">Membrane</keyword>
<feature type="transmembrane region" description="Helical" evidence="1">
    <location>
        <begin position="81"/>
        <end position="99"/>
    </location>
</feature>
<name>A0A6C0I1S6_9ZZZZ</name>
<dbReference type="AlphaFoldDB" id="A0A6C0I1S6"/>
<keyword evidence="1" id="KW-1133">Transmembrane helix</keyword>
<accession>A0A6C0I1S6</accession>
<dbReference type="EMBL" id="MN740058">
    <property type="protein sequence ID" value="QHT86083.1"/>
    <property type="molecule type" value="Genomic_DNA"/>
</dbReference>
<protein>
    <submittedName>
        <fullName evidence="2">Uncharacterized protein</fullName>
    </submittedName>
</protein>
<feature type="transmembrane region" description="Helical" evidence="1">
    <location>
        <begin position="32"/>
        <end position="52"/>
    </location>
</feature>
<proteinExistence type="predicted"/>
<evidence type="ECO:0000313" key="2">
    <source>
        <dbReference type="EMBL" id="QHT86083.1"/>
    </source>
</evidence>
<reference evidence="2" key="1">
    <citation type="journal article" date="2020" name="Nature">
        <title>Giant virus diversity and host interactions through global metagenomics.</title>
        <authorList>
            <person name="Schulz F."/>
            <person name="Roux S."/>
            <person name="Paez-Espino D."/>
            <person name="Jungbluth S."/>
            <person name="Walsh D.A."/>
            <person name="Denef V.J."/>
            <person name="McMahon K.D."/>
            <person name="Konstantinidis K.T."/>
            <person name="Eloe-Fadrosh E.A."/>
            <person name="Kyrpides N.C."/>
            <person name="Woyke T."/>
        </authorList>
    </citation>
    <scope>NUCLEOTIDE SEQUENCE</scope>
    <source>
        <strain evidence="2">GVMAG-M-3300023184-184</strain>
    </source>
</reference>